<proteinExistence type="predicted"/>
<protein>
    <submittedName>
        <fullName evidence="1">Uncharacterized protein</fullName>
    </submittedName>
</protein>
<name>A0A4R6PZC1_9FIRM</name>
<evidence type="ECO:0000313" key="2">
    <source>
        <dbReference type="Proteomes" id="UP000295500"/>
    </source>
</evidence>
<organism evidence="1 2">
    <name type="scientific">Aminicella lysinilytica</name>
    <dbReference type="NCBI Taxonomy" id="433323"/>
    <lineage>
        <taxon>Bacteria</taxon>
        <taxon>Bacillati</taxon>
        <taxon>Bacillota</taxon>
        <taxon>Clostridia</taxon>
        <taxon>Peptostreptococcales</taxon>
        <taxon>Anaerovoracaceae</taxon>
        <taxon>Aminicella</taxon>
    </lineage>
</organism>
<dbReference type="AlphaFoldDB" id="A0A4R6PZC1"/>
<dbReference type="Proteomes" id="UP000295500">
    <property type="component" value="Unassembled WGS sequence"/>
</dbReference>
<evidence type="ECO:0000313" key="1">
    <source>
        <dbReference type="EMBL" id="TDP50331.1"/>
    </source>
</evidence>
<gene>
    <name evidence="1" type="ORF">EV211_14013</name>
</gene>
<keyword evidence="2" id="KW-1185">Reference proteome</keyword>
<comment type="caution">
    <text evidence="1">The sequence shown here is derived from an EMBL/GenBank/DDBJ whole genome shotgun (WGS) entry which is preliminary data.</text>
</comment>
<sequence>MIRAGMYPKYWISVSMICTRNMYPRYVTKILDRALFVGNQVVYVRSRTDCPVLRNKGAI</sequence>
<dbReference type="EMBL" id="SNXO01000040">
    <property type="protein sequence ID" value="TDP50331.1"/>
    <property type="molecule type" value="Genomic_DNA"/>
</dbReference>
<accession>A0A4R6PZC1</accession>
<reference evidence="1 2" key="1">
    <citation type="submission" date="2019-03" db="EMBL/GenBank/DDBJ databases">
        <title>Genomic Encyclopedia of Type Strains, Phase IV (KMG-IV): sequencing the most valuable type-strain genomes for metagenomic binning, comparative biology and taxonomic classification.</title>
        <authorList>
            <person name="Goeker M."/>
        </authorList>
    </citation>
    <scope>NUCLEOTIDE SEQUENCE [LARGE SCALE GENOMIC DNA]</scope>
    <source>
        <strain evidence="1 2">DSM 28287</strain>
    </source>
</reference>